<evidence type="ECO:0000259" key="1">
    <source>
        <dbReference type="Pfam" id="PF22936"/>
    </source>
</evidence>
<dbReference type="InterPro" id="IPR054722">
    <property type="entry name" value="PolX-like_BBD"/>
</dbReference>
<protein>
    <submittedName>
        <fullName evidence="2">Retrovirus-related pol polyprotein from transposon TNT 1-94</fullName>
    </submittedName>
</protein>
<sequence length="310" mass="35459">MCRFNTSEETTNKENQKRDAKALFFIQQAVDETIFSRIVAANSAKEAWDTLKTEYQGSAKVITVKLQILRRDFESAVIKSNETVQTYIARVSGIVSKDSKELVFKLIIGKQAKFSYNRSRGRGGFRGRGRGRSSNIQCNNCKKYGHIEDDCWSKDTRAQYAATTEDEDYLFMTYLNPQVMSKDVWRIKEVQVEGNGTVVVTLQGRERFIPDVHYGPGLAHNLLSVGQLMDRGFDVFFNRKNKTCTVIKDGEVMKLLDSSRSLKPWSSRWQDVFVKSRWQDVSGKMYLSSRDGKMYLSSQDGKMYLSSQDG</sequence>
<accession>A0ABQ4XYT6</accession>
<reference evidence="2" key="1">
    <citation type="journal article" date="2022" name="Int. J. Mol. Sci.">
        <title>Draft Genome of Tanacetum Coccineum: Genomic Comparison of Closely Related Tanacetum-Family Plants.</title>
        <authorList>
            <person name="Yamashiro T."/>
            <person name="Shiraishi A."/>
            <person name="Nakayama K."/>
            <person name="Satake H."/>
        </authorList>
    </citation>
    <scope>NUCLEOTIDE SEQUENCE</scope>
</reference>
<evidence type="ECO:0000313" key="3">
    <source>
        <dbReference type="Proteomes" id="UP001151760"/>
    </source>
</evidence>
<dbReference type="InterPro" id="IPR036875">
    <property type="entry name" value="Znf_CCHC_sf"/>
</dbReference>
<proteinExistence type="predicted"/>
<dbReference type="Gene3D" id="4.10.60.10">
    <property type="entry name" value="Zinc finger, CCHC-type"/>
    <property type="match status" value="1"/>
</dbReference>
<dbReference type="SUPFAM" id="SSF57756">
    <property type="entry name" value="Retrovirus zinc finger-like domains"/>
    <property type="match status" value="1"/>
</dbReference>
<dbReference type="PANTHER" id="PTHR35317">
    <property type="entry name" value="OS04G0629600 PROTEIN"/>
    <property type="match status" value="1"/>
</dbReference>
<name>A0ABQ4XYT6_9ASTR</name>
<reference evidence="2" key="2">
    <citation type="submission" date="2022-01" db="EMBL/GenBank/DDBJ databases">
        <authorList>
            <person name="Yamashiro T."/>
            <person name="Shiraishi A."/>
            <person name="Satake H."/>
            <person name="Nakayama K."/>
        </authorList>
    </citation>
    <scope>NUCLEOTIDE SEQUENCE</scope>
</reference>
<dbReference type="Proteomes" id="UP001151760">
    <property type="component" value="Unassembled WGS sequence"/>
</dbReference>
<dbReference type="PANTHER" id="PTHR35317:SF35">
    <property type="entry name" value="DUF4219 DOMAIN-CONTAINING PROTEIN"/>
    <property type="match status" value="1"/>
</dbReference>
<dbReference type="Pfam" id="PF14223">
    <property type="entry name" value="Retrotran_gag_2"/>
    <property type="match status" value="1"/>
</dbReference>
<dbReference type="Pfam" id="PF22936">
    <property type="entry name" value="Pol_BBD"/>
    <property type="match status" value="1"/>
</dbReference>
<dbReference type="EMBL" id="BQNB010009901">
    <property type="protein sequence ID" value="GJS69970.1"/>
    <property type="molecule type" value="Genomic_DNA"/>
</dbReference>
<comment type="caution">
    <text evidence="2">The sequence shown here is derived from an EMBL/GenBank/DDBJ whole genome shotgun (WGS) entry which is preliminary data.</text>
</comment>
<evidence type="ECO:0000313" key="2">
    <source>
        <dbReference type="EMBL" id="GJS69970.1"/>
    </source>
</evidence>
<organism evidence="2 3">
    <name type="scientific">Tanacetum coccineum</name>
    <dbReference type="NCBI Taxonomy" id="301880"/>
    <lineage>
        <taxon>Eukaryota</taxon>
        <taxon>Viridiplantae</taxon>
        <taxon>Streptophyta</taxon>
        <taxon>Embryophyta</taxon>
        <taxon>Tracheophyta</taxon>
        <taxon>Spermatophyta</taxon>
        <taxon>Magnoliopsida</taxon>
        <taxon>eudicotyledons</taxon>
        <taxon>Gunneridae</taxon>
        <taxon>Pentapetalae</taxon>
        <taxon>asterids</taxon>
        <taxon>campanulids</taxon>
        <taxon>Asterales</taxon>
        <taxon>Asteraceae</taxon>
        <taxon>Asteroideae</taxon>
        <taxon>Anthemideae</taxon>
        <taxon>Anthemidinae</taxon>
        <taxon>Tanacetum</taxon>
    </lineage>
</organism>
<keyword evidence="3" id="KW-1185">Reference proteome</keyword>
<feature type="domain" description="Retrovirus-related Pol polyprotein from transposon TNT 1-94-like beta-barrel" evidence="1">
    <location>
        <begin position="171"/>
        <end position="233"/>
    </location>
</feature>
<gene>
    <name evidence="2" type="ORF">Tco_0702811</name>
</gene>